<keyword evidence="7" id="KW-0067">ATP-binding</keyword>
<dbReference type="InterPro" id="IPR018522">
    <property type="entry name" value="TopoIIA_CS"/>
</dbReference>
<comment type="similarity">
    <text evidence="3">Belongs to the type II topoisomerase GyrB family.</text>
</comment>
<dbReference type="FunFam" id="3.40.50.670:FF:000001">
    <property type="entry name" value="DNA topoisomerase 2"/>
    <property type="match status" value="1"/>
</dbReference>
<dbReference type="Pfam" id="PF02518">
    <property type="entry name" value="HATPase_c"/>
    <property type="match status" value="1"/>
</dbReference>
<keyword evidence="6" id="KW-0547">Nucleotide-binding</keyword>
<dbReference type="EMBL" id="BIMN01000001">
    <property type="protein sequence ID" value="GCE63236.1"/>
    <property type="molecule type" value="Genomic_DNA"/>
</dbReference>
<dbReference type="PRINTS" id="PR01159">
    <property type="entry name" value="DNAGYRASEB"/>
</dbReference>
<evidence type="ECO:0000313" key="14">
    <source>
        <dbReference type="Proteomes" id="UP000324831"/>
    </source>
</evidence>
<dbReference type="InterPro" id="IPR013760">
    <property type="entry name" value="Topo_IIA-like_dom_sf"/>
</dbReference>
<dbReference type="SMART" id="SM00433">
    <property type="entry name" value="TOP2c"/>
    <property type="match status" value="1"/>
</dbReference>
<proteinExistence type="inferred from homology"/>
<comment type="cofactor">
    <cofactor evidence="2">
        <name>Mg(2+)</name>
        <dbReference type="ChEBI" id="CHEBI:18420"/>
    </cofactor>
</comment>
<reference evidence="13 14" key="1">
    <citation type="submission" date="2019-01" db="EMBL/GenBank/DDBJ databases">
        <title>Draft genome sequences of Candidatus Mycoplasma haemohominis SWG34-3 identified from a patient with pyrexia, anemia and liver dysfunction.</title>
        <authorList>
            <person name="Sekizuka T."/>
            <person name="Hattori N."/>
            <person name="Katano H."/>
            <person name="Takuma T."/>
            <person name="Ito T."/>
            <person name="Arai N."/>
            <person name="Yanai R."/>
            <person name="Ishii S."/>
            <person name="Miura Y."/>
            <person name="Tokunaga T."/>
            <person name="Watanabe H."/>
            <person name="Nomura N."/>
            <person name="Eguchi J."/>
            <person name="Arai T."/>
            <person name="Hasegawa H."/>
            <person name="Nakamaki T."/>
            <person name="Wakita T."/>
            <person name="Niki Y."/>
            <person name="Kuroda M."/>
        </authorList>
    </citation>
    <scope>NUCLEOTIDE SEQUENCE [LARGE SCALE GENOMIC DNA]</scope>
    <source>
        <strain evidence="13">SWG34-3</strain>
    </source>
</reference>
<evidence type="ECO:0000256" key="8">
    <source>
        <dbReference type="ARBA" id="ARBA00022842"/>
    </source>
</evidence>
<dbReference type="InterPro" id="IPR036890">
    <property type="entry name" value="HATPase_C_sf"/>
</dbReference>
<dbReference type="EC" id="5.6.2.2" evidence="4"/>
<dbReference type="SUPFAM" id="SSF55874">
    <property type="entry name" value="ATPase domain of HSP90 chaperone/DNA topoisomerase II/histidine kinase"/>
    <property type="match status" value="1"/>
</dbReference>
<organism evidence="13 14">
    <name type="scientific">Candidatus Mycoplasma haematohominis</name>
    <dbReference type="NCBI Taxonomy" id="1494318"/>
    <lineage>
        <taxon>Bacteria</taxon>
        <taxon>Bacillati</taxon>
        <taxon>Mycoplasmatota</taxon>
        <taxon>Mollicutes</taxon>
        <taxon>Mycoplasmataceae</taxon>
        <taxon>Mycoplasma</taxon>
    </lineage>
</organism>
<keyword evidence="11" id="KW-0413">Isomerase</keyword>
<evidence type="ECO:0000313" key="13">
    <source>
        <dbReference type="EMBL" id="GCE63236.1"/>
    </source>
</evidence>
<dbReference type="InterPro" id="IPR002288">
    <property type="entry name" value="DNA_gyrase_B_C"/>
</dbReference>
<dbReference type="Pfam" id="PF00986">
    <property type="entry name" value="DNA_gyraseB_C"/>
    <property type="match status" value="1"/>
</dbReference>
<accession>A0A478FS88</accession>
<dbReference type="GO" id="GO:0034335">
    <property type="term" value="F:DNA negative supercoiling activity"/>
    <property type="evidence" value="ECO:0007669"/>
    <property type="project" value="UniProtKB-ARBA"/>
</dbReference>
<dbReference type="GO" id="GO:0046872">
    <property type="term" value="F:metal ion binding"/>
    <property type="evidence" value="ECO:0007669"/>
    <property type="project" value="UniProtKB-KW"/>
</dbReference>
<evidence type="ECO:0000256" key="9">
    <source>
        <dbReference type="ARBA" id="ARBA00023029"/>
    </source>
</evidence>
<dbReference type="GO" id="GO:0003677">
    <property type="term" value="F:DNA binding"/>
    <property type="evidence" value="ECO:0007669"/>
    <property type="project" value="UniProtKB-KW"/>
</dbReference>
<dbReference type="PROSITE" id="PS50880">
    <property type="entry name" value="TOPRIM"/>
    <property type="match status" value="1"/>
</dbReference>
<dbReference type="AlphaFoldDB" id="A0A478FS88"/>
<dbReference type="Gene3D" id="3.30.565.10">
    <property type="entry name" value="Histidine kinase-like ATPase, C-terminal domain"/>
    <property type="match status" value="1"/>
</dbReference>
<dbReference type="PROSITE" id="PS00177">
    <property type="entry name" value="TOPOISOMERASE_II"/>
    <property type="match status" value="1"/>
</dbReference>
<evidence type="ECO:0000256" key="1">
    <source>
        <dbReference type="ARBA" id="ARBA00000185"/>
    </source>
</evidence>
<dbReference type="RefSeq" id="WP_246307713.1">
    <property type="nucleotide sequence ID" value="NZ_CACTIB010000008.1"/>
</dbReference>
<feature type="domain" description="Toprim" evidence="12">
    <location>
        <begin position="434"/>
        <end position="552"/>
    </location>
</feature>
<keyword evidence="5" id="KW-0479">Metal-binding</keyword>
<keyword evidence="8" id="KW-0460">Magnesium</keyword>
<dbReference type="InterPro" id="IPR020568">
    <property type="entry name" value="Ribosomal_Su5_D2-typ_SF"/>
</dbReference>
<dbReference type="Gene3D" id="3.30.230.10">
    <property type="match status" value="1"/>
</dbReference>
<evidence type="ECO:0000256" key="11">
    <source>
        <dbReference type="ARBA" id="ARBA00023235"/>
    </source>
</evidence>
<dbReference type="CDD" id="cd16928">
    <property type="entry name" value="HATPase_GyrB-like"/>
    <property type="match status" value="1"/>
</dbReference>
<evidence type="ECO:0000256" key="3">
    <source>
        <dbReference type="ARBA" id="ARBA00010708"/>
    </source>
</evidence>
<dbReference type="Gene3D" id="3.40.50.670">
    <property type="match status" value="1"/>
</dbReference>
<dbReference type="InterPro" id="IPR013759">
    <property type="entry name" value="Topo_IIA_B_C"/>
</dbReference>
<comment type="catalytic activity">
    <reaction evidence="1">
        <text>ATP-dependent breakage, passage and rejoining of double-stranded DNA.</text>
        <dbReference type="EC" id="5.6.2.2"/>
    </reaction>
</comment>
<dbReference type="SUPFAM" id="SSF54211">
    <property type="entry name" value="Ribosomal protein S5 domain 2-like"/>
    <property type="match status" value="1"/>
</dbReference>
<dbReference type="InterPro" id="IPR000565">
    <property type="entry name" value="Topo_IIA_B"/>
</dbReference>
<dbReference type="PANTHER" id="PTHR45866:SF1">
    <property type="entry name" value="DNA GYRASE SUBUNIT B, MITOCHONDRIAL"/>
    <property type="match status" value="1"/>
</dbReference>
<name>A0A478FS88_9MOLU</name>
<evidence type="ECO:0000256" key="2">
    <source>
        <dbReference type="ARBA" id="ARBA00001946"/>
    </source>
</evidence>
<dbReference type="NCBIfam" id="NF004189">
    <property type="entry name" value="PRK05644.1"/>
    <property type="match status" value="1"/>
</dbReference>
<comment type="caution">
    <text evidence="13">The sequence shown here is derived from an EMBL/GenBank/DDBJ whole genome shotgun (WGS) entry which is preliminary data.</text>
</comment>
<dbReference type="InterPro" id="IPR014721">
    <property type="entry name" value="Ribsml_uS5_D2-typ_fold_subgr"/>
</dbReference>
<gene>
    <name evidence="13" type="primary">gyrB</name>
    <name evidence="13" type="ORF">MHSWG343_02210</name>
</gene>
<dbReference type="SMART" id="SM00387">
    <property type="entry name" value="HATPase_c"/>
    <property type="match status" value="1"/>
</dbReference>
<dbReference type="Pfam" id="PF01751">
    <property type="entry name" value="Toprim"/>
    <property type="match status" value="1"/>
</dbReference>
<keyword evidence="10" id="KW-0238">DNA-binding</keyword>
<protein>
    <recommendedName>
        <fullName evidence="4">DNA topoisomerase (ATP-hydrolyzing)</fullName>
        <ecNumber evidence="4">5.6.2.2</ecNumber>
    </recommendedName>
</protein>
<dbReference type="InterPro" id="IPR006171">
    <property type="entry name" value="TOPRIM_dom"/>
</dbReference>
<evidence type="ECO:0000256" key="5">
    <source>
        <dbReference type="ARBA" id="ARBA00022723"/>
    </source>
</evidence>
<dbReference type="PRINTS" id="PR00418">
    <property type="entry name" value="TPI2FAMILY"/>
</dbReference>
<evidence type="ECO:0000259" key="12">
    <source>
        <dbReference type="PROSITE" id="PS50880"/>
    </source>
</evidence>
<sequence>MSGEIKNKNIYTDESIQVLEGLEAVRKRPGMYIGSTDSRGLHHLIWEILDNAVDEVQAGYADEITLTVKPNHVITISDNGRGIPTGINPTTGTSNLLVVFTVLHAGGKFDNVSYKTSGGLHGVGSTCVNALSKFMEVSVCRDGKEHLVSFENGGKIKQEPKEIGKVSEDKHGTTVTWQPDFSIFDKEDYNLELIKERLSTLAFLNKQKKFIFFDSVNNERHVYYFERGIEDWITQLNESKEVISGIVYVKSDGSVKDRRKSDQMNKIDIECAFQYRMEDEAEIKSFCNNISTSQGGSHLEAFKDGLLDCIRVRALENKIVKYADSIEKQDIANALSAIVSLRYSNPEYSGQTKGLLSNTEIKKFIRTEVESALHQFMEENQEDMKKILERVKQSMQTRLKIEMTKKADRKIAREGFLSYADKLADCTLKDSEVSELYIVEGDSAGGSAKSARDRDFQAILPVKGKLMNVWKVKNRAKFADNQEIKNLIASIGCGYEYGNAKFDFSKMRYNKIIIMTDADVDGSHIRTLILTFLYKFMFELIEKGYVYVAQPPLYRASTARGETRYFQDERSKDEFIKNKKGWEISRFKGLGEMSPDQLWDTTMDPKTRTLLRVTVEMAKEAQDATFEDLMGDDVEPRTRFIRDNYHRASMVDV</sequence>
<dbReference type="GO" id="GO:0006265">
    <property type="term" value="P:DNA topological change"/>
    <property type="evidence" value="ECO:0007669"/>
    <property type="project" value="InterPro"/>
</dbReference>
<dbReference type="InterPro" id="IPR003594">
    <property type="entry name" value="HATPase_dom"/>
</dbReference>
<dbReference type="SUPFAM" id="SSF56719">
    <property type="entry name" value="Type II DNA topoisomerase"/>
    <property type="match status" value="1"/>
</dbReference>
<dbReference type="Pfam" id="PF00204">
    <property type="entry name" value="DNA_gyraseB"/>
    <property type="match status" value="1"/>
</dbReference>
<evidence type="ECO:0000256" key="10">
    <source>
        <dbReference type="ARBA" id="ARBA00023125"/>
    </source>
</evidence>
<evidence type="ECO:0000256" key="7">
    <source>
        <dbReference type="ARBA" id="ARBA00022840"/>
    </source>
</evidence>
<dbReference type="PANTHER" id="PTHR45866">
    <property type="entry name" value="DNA GYRASE/TOPOISOMERASE SUBUNIT B"/>
    <property type="match status" value="1"/>
</dbReference>
<keyword evidence="9" id="KW-0799">Topoisomerase</keyword>
<evidence type="ECO:0000256" key="4">
    <source>
        <dbReference type="ARBA" id="ARBA00012895"/>
    </source>
</evidence>
<dbReference type="GO" id="GO:0005524">
    <property type="term" value="F:ATP binding"/>
    <property type="evidence" value="ECO:0007669"/>
    <property type="project" value="UniProtKB-KW"/>
</dbReference>
<dbReference type="InterPro" id="IPR013506">
    <property type="entry name" value="Topo_IIA_bsu_dom2"/>
</dbReference>
<evidence type="ECO:0000256" key="6">
    <source>
        <dbReference type="ARBA" id="ARBA00022741"/>
    </source>
</evidence>
<dbReference type="InterPro" id="IPR001241">
    <property type="entry name" value="Topo_IIA"/>
</dbReference>
<dbReference type="Proteomes" id="UP000324831">
    <property type="component" value="Unassembled WGS sequence"/>
</dbReference>